<feature type="domain" description="Creatinase N-terminal" evidence="6">
    <location>
        <begin position="61"/>
        <end position="194"/>
    </location>
</feature>
<dbReference type="Gene3D" id="3.90.230.10">
    <property type="entry name" value="Creatinase/methionine aminopeptidase superfamily"/>
    <property type="match status" value="1"/>
</dbReference>
<gene>
    <name evidence="8" type="ORF">SO694_00059063</name>
</gene>
<dbReference type="SUPFAM" id="SSF55920">
    <property type="entry name" value="Creatinase/aminopeptidase"/>
    <property type="match status" value="1"/>
</dbReference>
<evidence type="ECO:0000256" key="2">
    <source>
        <dbReference type="ARBA" id="ARBA00022723"/>
    </source>
</evidence>
<feature type="region of interest" description="Disordered" evidence="4">
    <location>
        <begin position="1"/>
        <end position="29"/>
    </location>
</feature>
<accession>A0ABR1FZ08</accession>
<dbReference type="InterPro" id="IPR036005">
    <property type="entry name" value="Creatinase/aminopeptidase-like"/>
</dbReference>
<protein>
    <submittedName>
        <fullName evidence="8">M24B peptidase</fullName>
    </submittedName>
</protein>
<dbReference type="InterPro" id="IPR032416">
    <property type="entry name" value="Peptidase_M24_C"/>
</dbReference>
<name>A0ABR1FZ08_AURAN</name>
<dbReference type="SUPFAM" id="SSF53092">
    <property type="entry name" value="Creatinase/prolidase N-terminal domain"/>
    <property type="match status" value="1"/>
</dbReference>
<dbReference type="Proteomes" id="UP001363151">
    <property type="component" value="Unassembled WGS sequence"/>
</dbReference>
<evidence type="ECO:0000259" key="6">
    <source>
        <dbReference type="Pfam" id="PF01321"/>
    </source>
</evidence>
<dbReference type="EMBL" id="JBBJCI010000202">
    <property type="protein sequence ID" value="KAK7241345.1"/>
    <property type="molecule type" value="Genomic_DNA"/>
</dbReference>
<dbReference type="InterPro" id="IPR000587">
    <property type="entry name" value="Creatinase_N"/>
</dbReference>
<evidence type="ECO:0000256" key="3">
    <source>
        <dbReference type="ARBA" id="ARBA00022801"/>
    </source>
</evidence>
<keyword evidence="3" id="KW-0378">Hydrolase</keyword>
<dbReference type="PANTHER" id="PTHR43763">
    <property type="entry name" value="XAA-PRO AMINOPEPTIDASE 1"/>
    <property type="match status" value="1"/>
</dbReference>
<dbReference type="InterPro" id="IPR000994">
    <property type="entry name" value="Pept_M24"/>
</dbReference>
<dbReference type="InterPro" id="IPR050422">
    <property type="entry name" value="X-Pro_aminopeptidase_P"/>
</dbReference>
<comment type="caution">
    <text evidence="8">The sequence shown here is derived from an EMBL/GenBank/DDBJ whole genome shotgun (WGS) entry which is preliminary data.</text>
</comment>
<organism evidence="8 9">
    <name type="scientific">Aureococcus anophagefferens</name>
    <name type="common">Harmful bloom alga</name>
    <dbReference type="NCBI Taxonomy" id="44056"/>
    <lineage>
        <taxon>Eukaryota</taxon>
        <taxon>Sar</taxon>
        <taxon>Stramenopiles</taxon>
        <taxon>Ochrophyta</taxon>
        <taxon>Pelagophyceae</taxon>
        <taxon>Pelagomonadales</taxon>
        <taxon>Pelagomonadaceae</taxon>
        <taxon>Aureococcus</taxon>
    </lineage>
</organism>
<evidence type="ECO:0000256" key="1">
    <source>
        <dbReference type="ARBA" id="ARBA00008766"/>
    </source>
</evidence>
<evidence type="ECO:0000313" key="9">
    <source>
        <dbReference type="Proteomes" id="UP001363151"/>
    </source>
</evidence>
<dbReference type="Pfam" id="PF00557">
    <property type="entry name" value="Peptidase_M24"/>
    <property type="match status" value="1"/>
</dbReference>
<keyword evidence="9" id="KW-1185">Reference proteome</keyword>
<dbReference type="Gene3D" id="3.40.350.10">
    <property type="entry name" value="Creatinase/prolidase N-terminal domain"/>
    <property type="match status" value="2"/>
</dbReference>
<dbReference type="PANTHER" id="PTHR43763:SF6">
    <property type="entry name" value="XAA-PRO AMINOPEPTIDASE 1"/>
    <property type="match status" value="1"/>
</dbReference>
<dbReference type="Pfam" id="PF16189">
    <property type="entry name" value="Creatinase_N_2"/>
    <property type="match status" value="1"/>
</dbReference>
<evidence type="ECO:0000256" key="4">
    <source>
        <dbReference type="SAM" id="MobiDB-lite"/>
    </source>
</evidence>
<sequence length="705" mass="75008">MKRQREPDARPGGFAMPRPPPAAAGSTDALAAPPEDLACPCCFRPGRLCESFAPEEAQMKLEGLRVLMVSHGLDAYVVPSGDAHSSEYVAACDERRAWLTGFTGSAGTALVARKAALLWTDGRYFNQAATQLAGSPWTLMRTHEPGVPDLPTWLLENCAPGAKVGVDAALAPLGFAADFAAKTAGELELAPVTSANFVDLIWGRRRPAVPRHPIYAQPLARTGETVASKIARVAAALGDAKALCLNALDQICWLTNLRGSDIACNPVFFAYAVLSLRDGVALTLYLRRLDGDAGDAGALRRHFEGAEGCGGAGGPRVILRPYAAFGPEACLADCGEAGAVVLERSSATLAMASALDPSRLRRVAASPVETFKASKNAVEIAGLRSAGARDCAALAGFFAWLEDRLARGAPVNEAEAADEISRRRAAFAGELYKGDSFPTISSAGANASVIHYQPSHENCAPVAKDAVYLCDTGAQYADGTTDITRTTHHGTPTAEEKRCYTRVLQGHVAMASAVFPEGTPGLMLDALARGPLWKDGLNYLHGTGHGMGRRMGSLLNVHEGPFGVGGGAVGADKGLASANARQKYLHEIREGYYVSDEPGFYKDGAFGFRIESDLVSVAADTRFGYGARKWLKFDYLTPLPMARALIEDALLSPDEISWIDDFHANTCWAQIAPMLKGTPDEARTRDWLWRACRPLGEAACPDVPH</sequence>
<evidence type="ECO:0000259" key="7">
    <source>
        <dbReference type="Pfam" id="PF16188"/>
    </source>
</evidence>
<feature type="domain" description="Peptidase M24 C-terminal" evidence="7">
    <location>
        <begin position="629"/>
        <end position="695"/>
    </location>
</feature>
<feature type="domain" description="Peptidase M24" evidence="5">
    <location>
        <begin position="382"/>
        <end position="615"/>
    </location>
</feature>
<dbReference type="CDD" id="cd01085">
    <property type="entry name" value="APP"/>
    <property type="match status" value="1"/>
</dbReference>
<keyword evidence="2" id="KW-0479">Metal-binding</keyword>
<evidence type="ECO:0000259" key="5">
    <source>
        <dbReference type="Pfam" id="PF00557"/>
    </source>
</evidence>
<dbReference type="InterPro" id="IPR029149">
    <property type="entry name" value="Creatin/AminoP/Spt16_N"/>
</dbReference>
<proteinExistence type="inferred from homology"/>
<comment type="similarity">
    <text evidence="1">Belongs to the peptidase M24B family.</text>
</comment>
<evidence type="ECO:0000313" key="8">
    <source>
        <dbReference type="EMBL" id="KAK7241345.1"/>
    </source>
</evidence>
<dbReference type="Pfam" id="PF16188">
    <property type="entry name" value="Peptidase_M24_C"/>
    <property type="match status" value="1"/>
</dbReference>
<dbReference type="InterPro" id="IPR033740">
    <property type="entry name" value="Pept_M24B"/>
</dbReference>
<dbReference type="Pfam" id="PF01321">
    <property type="entry name" value="Creatinase_N"/>
    <property type="match status" value="1"/>
</dbReference>
<reference evidence="8 9" key="1">
    <citation type="submission" date="2024-03" db="EMBL/GenBank/DDBJ databases">
        <title>Aureococcus anophagefferens CCMP1851 and Kratosvirus quantuckense: Draft genome of a second virus-susceptible host strain in the model system.</title>
        <authorList>
            <person name="Chase E."/>
            <person name="Truchon A.R."/>
            <person name="Schepens W."/>
            <person name="Wilhelm S.W."/>
        </authorList>
    </citation>
    <scope>NUCLEOTIDE SEQUENCE [LARGE SCALE GENOMIC DNA]</scope>
    <source>
        <strain evidence="8 9">CCMP1851</strain>
    </source>
</reference>